<dbReference type="Pfam" id="PF08242">
    <property type="entry name" value="Methyltransf_12"/>
    <property type="match status" value="1"/>
</dbReference>
<evidence type="ECO:0000256" key="1">
    <source>
        <dbReference type="PROSITE-ProRule" id="PRU00339"/>
    </source>
</evidence>
<keyword evidence="4" id="KW-0489">Methyltransferase</keyword>
<dbReference type="SUPFAM" id="SSF53335">
    <property type="entry name" value="S-adenosyl-L-methionine-dependent methyltransferases"/>
    <property type="match status" value="1"/>
</dbReference>
<feature type="domain" description="Methyltransferase type 12" evidence="3">
    <location>
        <begin position="313"/>
        <end position="403"/>
    </location>
</feature>
<name>A0A6N1AL08_9PROT</name>
<dbReference type="SUPFAM" id="SSF48452">
    <property type="entry name" value="TPR-like"/>
    <property type="match status" value="1"/>
</dbReference>
<dbReference type="Pfam" id="PF13432">
    <property type="entry name" value="TPR_16"/>
    <property type="match status" value="2"/>
</dbReference>
<feature type="repeat" description="TPR" evidence="1">
    <location>
        <begin position="143"/>
        <end position="176"/>
    </location>
</feature>
<keyword evidence="5" id="KW-1185">Reference proteome</keyword>
<protein>
    <submittedName>
        <fullName evidence="4">Methyltransferase domain-containing protein</fullName>
    </submittedName>
</protein>
<keyword evidence="1" id="KW-0802">TPR repeat</keyword>
<dbReference type="InterPro" id="IPR019734">
    <property type="entry name" value="TPR_rpt"/>
</dbReference>
<gene>
    <name evidence="4" type="ORF">HUE56_17475</name>
</gene>
<organism evidence="4 5">
    <name type="scientific">Azospirillum oryzae</name>
    <dbReference type="NCBI Taxonomy" id="286727"/>
    <lineage>
        <taxon>Bacteria</taxon>
        <taxon>Pseudomonadati</taxon>
        <taxon>Pseudomonadota</taxon>
        <taxon>Alphaproteobacteria</taxon>
        <taxon>Rhodospirillales</taxon>
        <taxon>Azospirillaceae</taxon>
        <taxon>Azospirillum</taxon>
    </lineage>
</organism>
<dbReference type="GO" id="GO:0008168">
    <property type="term" value="F:methyltransferase activity"/>
    <property type="evidence" value="ECO:0007669"/>
    <property type="project" value="UniProtKB-KW"/>
</dbReference>
<evidence type="ECO:0000313" key="4">
    <source>
        <dbReference type="EMBL" id="QKS52203.1"/>
    </source>
</evidence>
<dbReference type="InterPro" id="IPR029063">
    <property type="entry name" value="SAM-dependent_MTases_sf"/>
</dbReference>
<dbReference type="InterPro" id="IPR011990">
    <property type="entry name" value="TPR-like_helical_dom_sf"/>
</dbReference>
<dbReference type="KEGG" id="aoz:HUE56_17475"/>
<feature type="region of interest" description="Disordered" evidence="2">
    <location>
        <begin position="1"/>
        <end position="28"/>
    </location>
</feature>
<evidence type="ECO:0000259" key="3">
    <source>
        <dbReference type="Pfam" id="PF08242"/>
    </source>
</evidence>
<dbReference type="GO" id="GO:0032259">
    <property type="term" value="P:methylation"/>
    <property type="evidence" value="ECO:0007669"/>
    <property type="project" value="UniProtKB-KW"/>
</dbReference>
<dbReference type="Gene3D" id="3.40.50.150">
    <property type="entry name" value="Vaccinia Virus protein VP39"/>
    <property type="match status" value="1"/>
</dbReference>
<dbReference type="AlphaFoldDB" id="A0A6N1AL08"/>
<evidence type="ECO:0000256" key="2">
    <source>
        <dbReference type="SAM" id="MobiDB-lite"/>
    </source>
</evidence>
<dbReference type="EMBL" id="CP054619">
    <property type="protein sequence ID" value="QKS52203.1"/>
    <property type="molecule type" value="Genomic_DNA"/>
</dbReference>
<evidence type="ECO:0000313" key="5">
    <source>
        <dbReference type="Proteomes" id="UP000509702"/>
    </source>
</evidence>
<accession>A0A6N1AL08</accession>
<dbReference type="PROSITE" id="PS50005">
    <property type="entry name" value="TPR"/>
    <property type="match status" value="1"/>
</dbReference>
<dbReference type="Gene3D" id="1.25.40.10">
    <property type="entry name" value="Tetratricopeptide repeat domain"/>
    <property type="match status" value="2"/>
</dbReference>
<dbReference type="PANTHER" id="PTHR43861:SF1">
    <property type="entry name" value="TRANS-ACONITATE 2-METHYLTRANSFERASE"/>
    <property type="match status" value="1"/>
</dbReference>
<dbReference type="CDD" id="cd02440">
    <property type="entry name" value="AdoMet_MTases"/>
    <property type="match status" value="1"/>
</dbReference>
<proteinExistence type="predicted"/>
<dbReference type="Proteomes" id="UP000509702">
    <property type="component" value="Chromosome"/>
</dbReference>
<dbReference type="PANTHER" id="PTHR43861">
    <property type="entry name" value="TRANS-ACONITATE 2-METHYLTRANSFERASE-RELATED"/>
    <property type="match status" value="1"/>
</dbReference>
<keyword evidence="4" id="KW-0808">Transferase</keyword>
<reference evidence="4 5" key="1">
    <citation type="submission" date="2020-06" db="EMBL/GenBank/DDBJ databases">
        <title>Complete genome of Azosprillum oryzae KACC14407.</title>
        <authorList>
            <person name="Kim M."/>
            <person name="Park Y.-J."/>
            <person name="Shin J.-H."/>
        </authorList>
    </citation>
    <scope>NUCLEOTIDE SEQUENCE [LARGE SCALE GENOMIC DNA]</scope>
    <source>
        <strain evidence="4 5">KACC 14407</strain>
    </source>
</reference>
<dbReference type="SMART" id="SM00028">
    <property type="entry name" value="TPR"/>
    <property type="match status" value="3"/>
</dbReference>
<sequence>MAGGGGLSGPAAFPWPKPAIRGTPSVSADTSIGDEPQIYNLDQMFRFGYDRLYAGDNGGAVRAFRAGVAVDPAHAEAWSALAEAGGGTEAAGQVAACFRRAVSLEPGNWGWRLMLADALRQCGETDAAHALFHSLVAERSDSAPARLGLARCLAAAGRQEEALEEYREAVALRPNDRDAVLALAEALALSGDALAAVELLQPLARRLEDDASVHHALGRSWLALREPTKALAALRHARTAAEGDEAAAIERLIAALEAGEGTDLSASYVRALFDRYADRFDQDLVGKLGYAAPELLRSALDRITPGAVGLRILDLGCGTGLAGVAFKPLASRLAGVDLSPRMVEKARQRRLYDELTVGDVVEAMERTPGGWDLLVAADVLVYIGDLVPVFAAAAHALPPGGRFAATVERLPGEPASLTGESFVLGATRRYAHSEQYVRATAEAAGFLIRLMEPCTPRREKGMPVPGLLFVVERAAR</sequence>
<dbReference type="InterPro" id="IPR013217">
    <property type="entry name" value="Methyltransf_12"/>
</dbReference>